<proteinExistence type="predicted"/>
<name>A0AA38Q7X6_9AGAR</name>
<protein>
    <recommendedName>
        <fullName evidence="4">Secreted protein</fullName>
    </recommendedName>
</protein>
<dbReference type="AlphaFoldDB" id="A0AA38Q7X6"/>
<accession>A0AA38Q7X6</accession>
<gene>
    <name evidence="2" type="ORF">F5890DRAFT_557900</name>
</gene>
<feature type="signal peptide" evidence="1">
    <location>
        <begin position="1"/>
        <end position="22"/>
    </location>
</feature>
<comment type="caution">
    <text evidence="2">The sequence shown here is derived from an EMBL/GenBank/DDBJ whole genome shotgun (WGS) entry which is preliminary data.</text>
</comment>
<sequence length="116" mass="13646">MLLTRFLFLLLVFVSFIQLCSQPCVFNYLSCFRAINHVAYLKRSYSPYSCSCRSPSCLYLLSVSLTTANNDCLFWCRLFRNIRSNVYEPHPRRSIVKPMYIITSLYKSTPRPCVFM</sequence>
<evidence type="ECO:0008006" key="4">
    <source>
        <dbReference type="Google" id="ProtNLM"/>
    </source>
</evidence>
<reference evidence="2" key="1">
    <citation type="submission" date="2022-08" db="EMBL/GenBank/DDBJ databases">
        <authorList>
            <consortium name="DOE Joint Genome Institute"/>
            <person name="Min B."/>
            <person name="Riley R."/>
            <person name="Sierra-Patev S."/>
            <person name="Naranjo-Ortiz M."/>
            <person name="Looney B."/>
            <person name="Konkel Z."/>
            <person name="Slot J.C."/>
            <person name="Sakamoto Y."/>
            <person name="Steenwyk J.L."/>
            <person name="Rokas A."/>
            <person name="Carro J."/>
            <person name="Camarero S."/>
            <person name="Ferreira P."/>
            <person name="Molpeceres G."/>
            <person name="Ruiz-Duenas F.J."/>
            <person name="Serrano A."/>
            <person name="Henrissat B."/>
            <person name="Drula E."/>
            <person name="Hughes K.W."/>
            <person name="Mata J.L."/>
            <person name="Ishikawa N.K."/>
            <person name="Vargas-Isla R."/>
            <person name="Ushijima S."/>
            <person name="Smith C.A."/>
            <person name="Ahrendt S."/>
            <person name="Andreopoulos W."/>
            <person name="He G."/>
            <person name="Labutti K."/>
            <person name="Lipzen A."/>
            <person name="Ng V."/>
            <person name="Sandor L."/>
            <person name="Barry K."/>
            <person name="Martinez A.T."/>
            <person name="Xiao Y."/>
            <person name="Gibbons J.G."/>
            <person name="Terashima K."/>
            <person name="Hibbett D.S."/>
            <person name="Grigoriev I.V."/>
        </authorList>
    </citation>
    <scope>NUCLEOTIDE SEQUENCE</scope>
    <source>
        <strain evidence="2">TFB7829</strain>
    </source>
</reference>
<keyword evidence="1" id="KW-0732">Signal</keyword>
<organism evidence="2 3">
    <name type="scientific">Lentinula detonsa</name>
    <dbReference type="NCBI Taxonomy" id="2804962"/>
    <lineage>
        <taxon>Eukaryota</taxon>
        <taxon>Fungi</taxon>
        <taxon>Dikarya</taxon>
        <taxon>Basidiomycota</taxon>
        <taxon>Agaricomycotina</taxon>
        <taxon>Agaricomycetes</taxon>
        <taxon>Agaricomycetidae</taxon>
        <taxon>Agaricales</taxon>
        <taxon>Marasmiineae</taxon>
        <taxon>Omphalotaceae</taxon>
        <taxon>Lentinula</taxon>
    </lineage>
</organism>
<feature type="chain" id="PRO_5041216793" description="Secreted protein" evidence="1">
    <location>
        <begin position="23"/>
        <end position="116"/>
    </location>
</feature>
<dbReference type="Proteomes" id="UP001163850">
    <property type="component" value="Unassembled WGS sequence"/>
</dbReference>
<evidence type="ECO:0000313" key="3">
    <source>
        <dbReference type="Proteomes" id="UP001163850"/>
    </source>
</evidence>
<dbReference type="EMBL" id="MU801912">
    <property type="protein sequence ID" value="KAJ3988235.1"/>
    <property type="molecule type" value="Genomic_DNA"/>
</dbReference>
<evidence type="ECO:0000313" key="2">
    <source>
        <dbReference type="EMBL" id="KAJ3988235.1"/>
    </source>
</evidence>
<evidence type="ECO:0000256" key="1">
    <source>
        <dbReference type="SAM" id="SignalP"/>
    </source>
</evidence>